<dbReference type="PROSITE" id="PS51012">
    <property type="entry name" value="ABC_TM2"/>
    <property type="match status" value="1"/>
</dbReference>
<dbReference type="PANTHER" id="PTHR43229">
    <property type="entry name" value="NODULATION PROTEIN J"/>
    <property type="match status" value="1"/>
</dbReference>
<dbReference type="RefSeq" id="WP_274995719.1">
    <property type="nucleotide sequence ID" value="NZ_JAJQQP010000010.1"/>
</dbReference>
<keyword evidence="5" id="KW-0046">Antibiotic resistance</keyword>
<dbReference type="PIRSF" id="PIRSF006648">
    <property type="entry name" value="DrrB"/>
    <property type="match status" value="1"/>
</dbReference>
<feature type="transmembrane region" description="Helical" evidence="6">
    <location>
        <begin position="76"/>
        <end position="100"/>
    </location>
</feature>
<accession>A0ABU2CKQ9</accession>
<reference evidence="8 9" key="1">
    <citation type="submission" date="2023-07" db="EMBL/GenBank/DDBJ databases">
        <title>Sequencing the genomes of 1000 actinobacteria strains.</title>
        <authorList>
            <person name="Klenk H.-P."/>
        </authorList>
    </citation>
    <scope>NUCLEOTIDE SEQUENCE [LARGE SCALE GENOMIC DNA]</scope>
    <source>
        <strain evidence="8 9">DSM 45554</strain>
    </source>
</reference>
<evidence type="ECO:0000313" key="9">
    <source>
        <dbReference type="Proteomes" id="UP001183585"/>
    </source>
</evidence>
<dbReference type="EMBL" id="JAVDYE010000001">
    <property type="protein sequence ID" value="MDR7381901.1"/>
    <property type="molecule type" value="Genomic_DNA"/>
</dbReference>
<feature type="transmembrane region" description="Helical" evidence="6">
    <location>
        <begin position="121"/>
        <end position="148"/>
    </location>
</feature>
<comment type="similarity">
    <text evidence="6">Belongs to the ABC-2 integral membrane protein family.</text>
</comment>
<protein>
    <recommendedName>
        <fullName evidence="6">Transport permease protein</fullName>
    </recommendedName>
</protein>
<comment type="subcellular location">
    <subcellularLocation>
        <location evidence="6">Cell membrane</location>
        <topology evidence="6">Multi-pass membrane protein</topology>
    </subcellularLocation>
    <subcellularLocation>
        <location evidence="1">Membrane</location>
        <topology evidence="1">Multi-pass membrane protein</topology>
    </subcellularLocation>
</comment>
<dbReference type="InterPro" id="IPR047817">
    <property type="entry name" value="ABC2_TM_bact-type"/>
</dbReference>
<dbReference type="InterPro" id="IPR051784">
    <property type="entry name" value="Nod_factor_ABC_transporter"/>
</dbReference>
<sequence length="271" mass="28308">MTTTTPALSTAVAPPPARPMAWLRHSLVLAGRSLAKTTRNPGPVINGVVTPALFMVLFVYLFGGSVAGSTATYLQYLFPGILVMGAGLAGMVSTGSAINLDLKNGVTDRFRSLPISRLAPLLGSVLADIVRYLLAVAVLFALGALLGFRVHGGLAGALAAAGLAILFGFCLSWVTVFVGVLVRSAETVLAISFISFLPVQLGTSLAAPVETLPGWLRSWAEINPVTHVMDACRALLNGAPVGDTVTTTLVWCAALFLVFCPLAVRAYSRQQ</sequence>
<dbReference type="Pfam" id="PF01061">
    <property type="entry name" value="ABC2_membrane"/>
    <property type="match status" value="1"/>
</dbReference>
<comment type="caution">
    <text evidence="8">The sequence shown here is derived from an EMBL/GenBank/DDBJ whole genome shotgun (WGS) entry which is preliminary data.</text>
</comment>
<evidence type="ECO:0000259" key="7">
    <source>
        <dbReference type="PROSITE" id="PS51012"/>
    </source>
</evidence>
<keyword evidence="3 6" id="KW-1133">Transmembrane helix</keyword>
<keyword evidence="4 6" id="KW-0472">Membrane</keyword>
<keyword evidence="6" id="KW-0813">Transport</keyword>
<keyword evidence="9" id="KW-1185">Reference proteome</keyword>
<dbReference type="Proteomes" id="UP001183585">
    <property type="component" value="Unassembled WGS sequence"/>
</dbReference>
<gene>
    <name evidence="8" type="ORF">J2S48_001416</name>
</gene>
<evidence type="ECO:0000256" key="6">
    <source>
        <dbReference type="RuleBase" id="RU361157"/>
    </source>
</evidence>
<feature type="transmembrane region" description="Helical" evidence="6">
    <location>
        <begin position="44"/>
        <end position="64"/>
    </location>
</feature>
<evidence type="ECO:0000256" key="5">
    <source>
        <dbReference type="ARBA" id="ARBA00023251"/>
    </source>
</evidence>
<evidence type="ECO:0000256" key="1">
    <source>
        <dbReference type="ARBA" id="ARBA00004141"/>
    </source>
</evidence>
<dbReference type="InterPro" id="IPR000412">
    <property type="entry name" value="ABC_2_transport"/>
</dbReference>
<evidence type="ECO:0000313" key="8">
    <source>
        <dbReference type="EMBL" id="MDR7381901.1"/>
    </source>
</evidence>
<keyword evidence="2 6" id="KW-0812">Transmembrane</keyword>
<evidence type="ECO:0000256" key="3">
    <source>
        <dbReference type="ARBA" id="ARBA00022989"/>
    </source>
</evidence>
<evidence type="ECO:0000256" key="4">
    <source>
        <dbReference type="ARBA" id="ARBA00023136"/>
    </source>
</evidence>
<proteinExistence type="inferred from homology"/>
<dbReference type="PANTHER" id="PTHR43229:SF2">
    <property type="entry name" value="NODULATION PROTEIN J"/>
    <property type="match status" value="1"/>
</dbReference>
<feature type="transmembrane region" description="Helical" evidence="6">
    <location>
        <begin position="188"/>
        <end position="209"/>
    </location>
</feature>
<organism evidence="8 9">
    <name type="scientific">Promicromonospora iranensis</name>
    <dbReference type="NCBI Taxonomy" id="1105144"/>
    <lineage>
        <taxon>Bacteria</taxon>
        <taxon>Bacillati</taxon>
        <taxon>Actinomycetota</taxon>
        <taxon>Actinomycetes</taxon>
        <taxon>Micrococcales</taxon>
        <taxon>Promicromonosporaceae</taxon>
        <taxon>Promicromonospora</taxon>
    </lineage>
</organism>
<feature type="domain" description="ABC transmembrane type-2" evidence="7">
    <location>
        <begin position="42"/>
        <end position="270"/>
    </location>
</feature>
<name>A0ABU2CKQ9_9MICO</name>
<feature type="transmembrane region" description="Helical" evidence="6">
    <location>
        <begin position="248"/>
        <end position="267"/>
    </location>
</feature>
<keyword evidence="6" id="KW-1003">Cell membrane</keyword>
<dbReference type="InterPro" id="IPR013525">
    <property type="entry name" value="ABC2_TM"/>
</dbReference>
<evidence type="ECO:0000256" key="2">
    <source>
        <dbReference type="ARBA" id="ARBA00022692"/>
    </source>
</evidence>
<feature type="transmembrane region" description="Helical" evidence="6">
    <location>
        <begin position="154"/>
        <end position="181"/>
    </location>
</feature>